<sequence>MFTENDCDVLIVGAGPTGLTAACELLRRGVRVRLIDQAPGASVHSKAMLVWPRTLDILEDLGLADGVDKYAVKLRQMTYYSEKRPVSRMRMTEDLAPFCLPQRLTEEILTDGLAGLGGTIEREVRLLALHGVDFSGAITPGRNVTATLEHADGTVERFTVPWVIGADGATSVVRNQLGIAYEGATYENRFLITDAKVADNPLDPDEVHYYQSRLGVLAIVPQPYGLYRFFTNAPAELDDGTLEDMQRLVDLRGPGGLKLVDPDWVTTFRVHRRRAASFQLSRVFLAGDAAHAHSPMGGQGLNTGIQDAQNLAWKLASVIRGDARPALLDSYTPERAAVADAVVRDTDLQTRAAMWSRNSQVALRDVTMRTLDRTRTLDRYYLPIAAGRRWVYDTPQDDQGAKGRAGRTSWCSMKSTLRRHAREGAALPRQLAVDLGVAGPSADPGLHTLVVLPDARGGTRDLAEAVRHLAAPWRAQVRVVDAAAVRTGTRRRKPALADRAARELHCKRAGFHLVRPDGHIVLHGHREELDELHQMLDRLFIRRDEPIVDSRTDSPVEEDMSAPSQYVPPAHIVGDGTHKVIVLHSLFGGHESFRTWWPYLDGTRYSYAFMDARGFGKALDAAGTYSTDEIASDVLSLADSLGWQEFSLIGHSLGGQPIQQVLLKAPHRVRKLIGLSPVPASGMPIPDSDFPLFAEAAHKVENRRIIIDLTTGNKLTPTWVDAWAEASMKQVGPVAFRSYLDSFRTTDFSARITGADVPALAVVGENDPAVTPDAMNETWMKHYPNAELAVIGNSGHYPMVETPVALATLLENFLAK</sequence>
<protein>
    <submittedName>
        <fullName evidence="6">Pentachlorophenol 4-monooxygenase</fullName>
        <ecNumber evidence="6">1.14.13.50</ecNumber>
    </submittedName>
</protein>
<dbReference type="Gene3D" id="3.50.50.60">
    <property type="entry name" value="FAD/NAD(P)-binding domain"/>
    <property type="match status" value="1"/>
</dbReference>
<keyword evidence="6" id="KW-0503">Monooxygenase</keyword>
<evidence type="ECO:0000313" key="7">
    <source>
        <dbReference type="Proteomes" id="UP000271554"/>
    </source>
</evidence>
<evidence type="ECO:0000256" key="1">
    <source>
        <dbReference type="ARBA" id="ARBA00001974"/>
    </source>
</evidence>
<dbReference type="EC" id="1.14.13.50" evidence="6"/>
<dbReference type="Gene3D" id="3.40.50.1820">
    <property type="entry name" value="alpha/beta hydrolase"/>
    <property type="match status" value="1"/>
</dbReference>
<dbReference type="InterPro" id="IPR002938">
    <property type="entry name" value="FAD-bd"/>
</dbReference>
<evidence type="ECO:0000256" key="3">
    <source>
        <dbReference type="ARBA" id="ARBA00022827"/>
    </source>
</evidence>
<feature type="domain" description="FAD-binding" evidence="5">
    <location>
        <begin position="6"/>
        <end position="345"/>
    </location>
</feature>
<dbReference type="InterPro" id="IPR036188">
    <property type="entry name" value="FAD/NAD-bd_sf"/>
</dbReference>
<reference evidence="6 7" key="1">
    <citation type="submission" date="2018-10" db="EMBL/GenBank/DDBJ databases">
        <title>Relationship between Morphology and Antimicrobial Activity in Streptomyces.</title>
        <authorList>
            <person name="Kang H.J."/>
            <person name="Kim S.B."/>
        </authorList>
    </citation>
    <scope>NUCLEOTIDE SEQUENCE [LARGE SCALE GENOMIC DNA]</scope>
    <source>
        <strain evidence="6 7">BH38</strain>
    </source>
</reference>
<dbReference type="Pfam" id="PF00561">
    <property type="entry name" value="Abhydrolase_1"/>
    <property type="match status" value="1"/>
</dbReference>
<dbReference type="InterPro" id="IPR000073">
    <property type="entry name" value="AB_hydrolase_1"/>
</dbReference>
<dbReference type="InterPro" id="IPR029058">
    <property type="entry name" value="AB_hydrolase_fold"/>
</dbReference>
<proteinExistence type="predicted"/>
<feature type="domain" description="AB hydrolase-1" evidence="4">
    <location>
        <begin position="580"/>
        <end position="801"/>
    </location>
</feature>
<accession>A0A387HCR5</accession>
<dbReference type="Pfam" id="PF21274">
    <property type="entry name" value="Rng_hyd_C"/>
    <property type="match status" value="1"/>
</dbReference>
<evidence type="ECO:0000256" key="2">
    <source>
        <dbReference type="ARBA" id="ARBA00022630"/>
    </source>
</evidence>
<dbReference type="KEGG" id="shun:DWB77_00545"/>
<evidence type="ECO:0000259" key="5">
    <source>
        <dbReference type="Pfam" id="PF01494"/>
    </source>
</evidence>
<organism evidence="6 7">
    <name type="scientific">Streptomyces hundungensis</name>
    <dbReference type="NCBI Taxonomy" id="1077946"/>
    <lineage>
        <taxon>Bacteria</taxon>
        <taxon>Bacillati</taxon>
        <taxon>Actinomycetota</taxon>
        <taxon>Actinomycetes</taxon>
        <taxon>Kitasatosporales</taxon>
        <taxon>Streptomycetaceae</taxon>
        <taxon>Streptomyces</taxon>
    </lineage>
</organism>
<dbReference type="GO" id="GO:0018677">
    <property type="term" value="F:pentachlorophenol monooxygenase activity"/>
    <property type="evidence" value="ECO:0007669"/>
    <property type="project" value="UniProtKB-EC"/>
</dbReference>
<dbReference type="EMBL" id="CP032698">
    <property type="protein sequence ID" value="AYG78438.1"/>
    <property type="molecule type" value="Genomic_DNA"/>
</dbReference>
<comment type="cofactor">
    <cofactor evidence="1">
        <name>FAD</name>
        <dbReference type="ChEBI" id="CHEBI:57692"/>
    </cofactor>
</comment>
<keyword evidence="6" id="KW-0560">Oxidoreductase</keyword>
<dbReference type="AlphaFoldDB" id="A0A387HCR5"/>
<dbReference type="SUPFAM" id="SSF53474">
    <property type="entry name" value="alpha/beta-Hydrolases"/>
    <property type="match status" value="1"/>
</dbReference>
<dbReference type="Proteomes" id="UP000271554">
    <property type="component" value="Chromosome"/>
</dbReference>
<keyword evidence="3" id="KW-0274">FAD</keyword>
<dbReference type="Gene3D" id="3.30.70.2450">
    <property type="match status" value="1"/>
</dbReference>
<evidence type="ECO:0000259" key="4">
    <source>
        <dbReference type="Pfam" id="PF00561"/>
    </source>
</evidence>
<dbReference type="Pfam" id="PF01494">
    <property type="entry name" value="FAD_binding_3"/>
    <property type="match status" value="1"/>
</dbReference>
<dbReference type="GO" id="GO:0071949">
    <property type="term" value="F:FAD binding"/>
    <property type="evidence" value="ECO:0007669"/>
    <property type="project" value="InterPro"/>
</dbReference>
<dbReference type="RefSeq" id="WP_246033374.1">
    <property type="nucleotide sequence ID" value="NZ_CP032698.1"/>
</dbReference>
<keyword evidence="7" id="KW-1185">Reference proteome</keyword>
<dbReference type="InterPro" id="IPR050641">
    <property type="entry name" value="RIFMO-like"/>
</dbReference>
<dbReference type="PANTHER" id="PTHR43004:SF19">
    <property type="entry name" value="BINDING MONOOXYGENASE, PUTATIVE (JCVI)-RELATED"/>
    <property type="match status" value="1"/>
</dbReference>
<gene>
    <name evidence="6" type="primary">pcpB_3</name>
    <name evidence="6" type="ORF">DWB77_00545</name>
</gene>
<dbReference type="Gene3D" id="3.40.30.120">
    <property type="match status" value="1"/>
</dbReference>
<dbReference type="PANTHER" id="PTHR43004">
    <property type="entry name" value="TRK SYSTEM POTASSIUM UPTAKE PROTEIN"/>
    <property type="match status" value="1"/>
</dbReference>
<dbReference type="SUPFAM" id="SSF51905">
    <property type="entry name" value="FAD/NAD(P)-binding domain"/>
    <property type="match status" value="1"/>
</dbReference>
<name>A0A387HCR5_9ACTN</name>
<dbReference type="PRINTS" id="PR00420">
    <property type="entry name" value="RNGMNOXGNASE"/>
</dbReference>
<evidence type="ECO:0000313" key="6">
    <source>
        <dbReference type="EMBL" id="AYG78438.1"/>
    </source>
</evidence>
<keyword evidence="2" id="KW-0285">Flavoprotein</keyword>